<feature type="domain" description="Secretion system C-terminal sorting" evidence="3">
    <location>
        <begin position="669"/>
        <end position="736"/>
    </location>
</feature>
<dbReference type="InterPro" id="IPR036278">
    <property type="entry name" value="Sialidase_sf"/>
</dbReference>
<dbReference type="SUPFAM" id="SSF50939">
    <property type="entry name" value="Sialidases"/>
    <property type="match status" value="1"/>
</dbReference>
<evidence type="ECO:0000256" key="2">
    <source>
        <dbReference type="SAM" id="SignalP"/>
    </source>
</evidence>
<feature type="signal peptide" evidence="2">
    <location>
        <begin position="1"/>
        <end position="21"/>
    </location>
</feature>
<evidence type="ECO:0000313" key="5">
    <source>
        <dbReference type="Proteomes" id="UP001230035"/>
    </source>
</evidence>
<evidence type="ECO:0000313" key="4">
    <source>
        <dbReference type="EMBL" id="MDI9257898.1"/>
    </source>
</evidence>
<protein>
    <submittedName>
        <fullName evidence="4">T9SS type A sorting domain-containing protein</fullName>
    </submittedName>
</protein>
<dbReference type="RefSeq" id="WP_283239575.1">
    <property type="nucleotide sequence ID" value="NZ_JASGBP010000007.1"/>
</dbReference>
<feature type="chain" id="PRO_5045644110" evidence="2">
    <location>
        <begin position="22"/>
        <end position="739"/>
    </location>
</feature>
<dbReference type="SUPFAM" id="SSF110296">
    <property type="entry name" value="Oligoxyloglucan reducing end-specific cellobiohydrolase"/>
    <property type="match status" value="1"/>
</dbReference>
<dbReference type="EMBL" id="JASGBP010000007">
    <property type="protein sequence ID" value="MDI9257898.1"/>
    <property type="molecule type" value="Genomic_DNA"/>
</dbReference>
<gene>
    <name evidence="4" type="ORF">QHT84_10785</name>
</gene>
<reference evidence="4 5" key="1">
    <citation type="submission" date="2023-05" db="EMBL/GenBank/DDBJ databases">
        <title>Flavobacterium sedimenti sp. nov., isolated from the sediment.</title>
        <authorList>
            <person name="Wu N."/>
        </authorList>
    </citation>
    <scope>NUCLEOTIDE SEQUENCE [LARGE SCALE GENOMIC DNA]</scope>
    <source>
        <strain evidence="4 5">YZ-48</strain>
    </source>
</reference>
<comment type="caution">
    <text evidence="4">The sequence shown here is derived from an EMBL/GenBank/DDBJ whole genome shotgun (WGS) entry which is preliminary data.</text>
</comment>
<name>A0ABT6XSA8_9FLAO</name>
<sequence>MKIKNYLLSLALFANCFVALNAQTWSFYKELPVNVTPVDIDVNNAGTFFMLSADNRFFYKPLNGNWQEMSNGDGTAPISPQNISCQKNSNTIFVGDSFGGGIYYTSDFGQTWNQTFLETNPVSGFHEPVYELTDVTSANNFFGGSFGSFLQPYIIRYTNGGQSGQIFEFDPTDNPQNIPAELLLTQDNALLIGTDNGGIWITQNNGQTFQQTNFNQHQVYRFAEDSATGRVYALGQNLSQNQLFLIYSDDYINWTPMPLPNNNEKYTCLFFDDATQSLWLGSESGIHKMFVNGGGQIWSSTLFNNPQQFSVEIIADSNNTIYNFNKQYIAQKLTNGNSWTPQIQGLRGTITTFLFDNNNRIYSSSYFNSTISFATGQSSPWENQVIGNLTPMNRIFKTNDNTIYATKANQILKSVDSGLTYTLLNNPGAFPLLGLVNYFVSDDGTIFAIHNFSTDVLYVSEDDGNTWNMMHDFDPQSNLRRVQNISKDSSGRICVTLQDTAIGTEEFIYSIDNGATWQNFTAPESLAFMPSGYFYAKGDDTYFVLDGQQLFRVINNPLPELAPVNLPFAPYFTSDVGIGNFKVNHLDHMFFYSGFELYKSEDKGITWINLGRPQELNPTNPYIEDYNFDSVGDAYVIVDSRAINNNVRGIYKVTQNLLVNNPNATSISIYPNPVKNTLNFNIQGTVKDITIFDVTGKKIMEKQNWNSNAIEIGNLTNGVYFVNIVTSEETNSTIKFIKE</sequence>
<evidence type="ECO:0000259" key="3">
    <source>
        <dbReference type="Pfam" id="PF18962"/>
    </source>
</evidence>
<proteinExistence type="predicted"/>
<keyword evidence="5" id="KW-1185">Reference proteome</keyword>
<organism evidence="4 5">
    <name type="scientific">Flavobacterium sedimenticola</name>
    <dbReference type="NCBI Taxonomy" id="3043286"/>
    <lineage>
        <taxon>Bacteria</taxon>
        <taxon>Pseudomonadati</taxon>
        <taxon>Bacteroidota</taxon>
        <taxon>Flavobacteriia</taxon>
        <taxon>Flavobacteriales</taxon>
        <taxon>Flavobacteriaceae</taxon>
        <taxon>Flavobacterium</taxon>
    </lineage>
</organism>
<dbReference type="Gene3D" id="2.130.10.10">
    <property type="entry name" value="YVTN repeat-like/Quinoprotein amine dehydrogenase"/>
    <property type="match status" value="2"/>
</dbReference>
<dbReference type="CDD" id="cd15482">
    <property type="entry name" value="Sialidase_non-viral"/>
    <property type="match status" value="1"/>
</dbReference>
<dbReference type="InterPro" id="IPR015943">
    <property type="entry name" value="WD40/YVTN_repeat-like_dom_sf"/>
</dbReference>
<dbReference type="NCBIfam" id="TIGR04183">
    <property type="entry name" value="Por_Secre_tail"/>
    <property type="match status" value="1"/>
</dbReference>
<accession>A0ABT6XSA8</accession>
<keyword evidence="1 2" id="KW-0732">Signal</keyword>
<evidence type="ECO:0000256" key="1">
    <source>
        <dbReference type="ARBA" id="ARBA00022729"/>
    </source>
</evidence>
<dbReference type="Pfam" id="PF18962">
    <property type="entry name" value="Por_Secre_tail"/>
    <property type="match status" value="1"/>
</dbReference>
<dbReference type="Proteomes" id="UP001230035">
    <property type="component" value="Unassembled WGS sequence"/>
</dbReference>
<dbReference type="InterPro" id="IPR026444">
    <property type="entry name" value="Secre_tail"/>
</dbReference>